<sequence>MHIPSWLFLTTILLALTWQDMASLLLRKAPALSSTIKASIPASIRRNLQPLLNQHPNPQRSFSATPATMSGSAAFLEAVKNRRTVYQLKKESTISDSKIEEIVTEALLHVPSSFNSQSTRLVVLLKEEHDKLWQIAKDVLKAVVPAESYASTEQRLSGFQGAYGTVSPSPTPSYSPNSTTFIAQELTLIPQVLFFINRPTVSGFQEKLPIYADKFPTWATQSDGMHQYAIWAALEKEGLGANLQHYNPLIDQKVTDTWGISKDWELSAQLVFGTPIAPAGEKAFMDVKERLKVFGA</sequence>
<dbReference type="Proteomes" id="UP000785200">
    <property type="component" value="Unassembled WGS sequence"/>
</dbReference>
<reference evidence="3" key="1">
    <citation type="submission" date="2019-07" db="EMBL/GenBank/DDBJ databases">
        <title>Hyphodiscus hymeniophilus genome sequencing and assembly.</title>
        <authorList>
            <person name="Kramer G."/>
            <person name="Nodwell J."/>
        </authorList>
    </citation>
    <scope>NUCLEOTIDE SEQUENCE</scope>
    <source>
        <strain evidence="3">ATCC 34498</strain>
    </source>
</reference>
<feature type="signal peptide" evidence="1">
    <location>
        <begin position="1"/>
        <end position="22"/>
    </location>
</feature>
<dbReference type="GO" id="GO:0034599">
    <property type="term" value="P:cellular response to oxidative stress"/>
    <property type="evidence" value="ECO:0007669"/>
    <property type="project" value="InterPro"/>
</dbReference>
<accession>A0A9P6VGT4</accession>
<name>A0A9P6VGT4_9HELO</name>
<organism evidence="3 4">
    <name type="scientific">Hyphodiscus hymeniophilus</name>
    <dbReference type="NCBI Taxonomy" id="353542"/>
    <lineage>
        <taxon>Eukaryota</taxon>
        <taxon>Fungi</taxon>
        <taxon>Dikarya</taxon>
        <taxon>Ascomycota</taxon>
        <taxon>Pezizomycotina</taxon>
        <taxon>Leotiomycetes</taxon>
        <taxon>Helotiales</taxon>
        <taxon>Hyphodiscaceae</taxon>
        <taxon>Hyphodiscus</taxon>
    </lineage>
</organism>
<dbReference type="OrthoDB" id="2138173at2759"/>
<keyword evidence="1" id="KW-0732">Signal</keyword>
<gene>
    <name evidence="3" type="ORF">D0Z07_6547</name>
</gene>
<evidence type="ECO:0000256" key="1">
    <source>
        <dbReference type="SAM" id="SignalP"/>
    </source>
</evidence>
<dbReference type="GO" id="GO:0016491">
    <property type="term" value="F:oxidoreductase activity"/>
    <property type="evidence" value="ECO:0007669"/>
    <property type="project" value="InterPro"/>
</dbReference>
<proteinExistence type="predicted"/>
<dbReference type="SUPFAM" id="SSF55469">
    <property type="entry name" value="FMN-dependent nitroreductase-like"/>
    <property type="match status" value="1"/>
</dbReference>
<keyword evidence="4" id="KW-1185">Reference proteome</keyword>
<dbReference type="CDD" id="cd02140">
    <property type="entry name" value="Frm2-like"/>
    <property type="match status" value="1"/>
</dbReference>
<protein>
    <submittedName>
        <fullName evidence="3">Nitroreductase</fullName>
    </submittedName>
</protein>
<dbReference type="PANTHER" id="PTHR43035:SF1">
    <property type="entry name" value="FATTY ACID REPRESSION MUTANT PROTEIN 2-RELATED"/>
    <property type="match status" value="1"/>
</dbReference>
<dbReference type="AlphaFoldDB" id="A0A9P6VGT4"/>
<dbReference type="Pfam" id="PF00881">
    <property type="entry name" value="Nitroreductase"/>
    <property type="match status" value="1"/>
</dbReference>
<dbReference type="EMBL" id="VNKQ01000012">
    <property type="protein sequence ID" value="KAG0647529.1"/>
    <property type="molecule type" value="Genomic_DNA"/>
</dbReference>
<dbReference type="Gene3D" id="3.40.109.10">
    <property type="entry name" value="NADH Oxidase"/>
    <property type="match status" value="2"/>
</dbReference>
<evidence type="ECO:0000313" key="4">
    <source>
        <dbReference type="Proteomes" id="UP000785200"/>
    </source>
</evidence>
<dbReference type="InterPro" id="IPR029479">
    <property type="entry name" value="Nitroreductase"/>
</dbReference>
<dbReference type="InterPro" id="IPR033877">
    <property type="entry name" value="Frm2/Hbn1"/>
</dbReference>
<feature type="chain" id="PRO_5040293165" evidence="1">
    <location>
        <begin position="23"/>
        <end position="296"/>
    </location>
</feature>
<evidence type="ECO:0000259" key="2">
    <source>
        <dbReference type="Pfam" id="PF00881"/>
    </source>
</evidence>
<feature type="domain" description="Nitroreductase" evidence="2">
    <location>
        <begin position="79"/>
        <end position="273"/>
    </location>
</feature>
<comment type="caution">
    <text evidence="3">The sequence shown here is derived from an EMBL/GenBank/DDBJ whole genome shotgun (WGS) entry which is preliminary data.</text>
</comment>
<evidence type="ECO:0000313" key="3">
    <source>
        <dbReference type="EMBL" id="KAG0647529.1"/>
    </source>
</evidence>
<dbReference type="PANTHER" id="PTHR43035">
    <property type="entry name" value="FATTY ACID REPRESSION MUTANT PROTEIN 2-RELATED"/>
    <property type="match status" value="1"/>
</dbReference>
<dbReference type="InterPro" id="IPR000415">
    <property type="entry name" value="Nitroreductase-like"/>
</dbReference>